<name>A0ACC1I8J9_9FUNG</name>
<dbReference type="Proteomes" id="UP001150581">
    <property type="component" value="Unassembled WGS sequence"/>
</dbReference>
<sequence length="212" mass="23255">MPYHLWASKVRNLLYAKDCHEAVASELATHDANGFKVFTPANAIKNGRAASIIMDAISVFLAVRFTESSAFEMWPTLNTTFDIRTTNVFISELRELLNTAMASGDNPVEYWVKLESKWSLFPHLDLDLKTISPLVCLAGLSEEYSSVRDNFSNVSPTKLKTADILAAIKDAFTLRQAAASTCTKASGYTTSASSSLLCQLCDKPGHIAKHCP</sequence>
<proteinExistence type="predicted"/>
<accession>A0ACC1I8J9</accession>
<keyword evidence="2" id="KW-1185">Reference proteome</keyword>
<evidence type="ECO:0000313" key="1">
    <source>
        <dbReference type="EMBL" id="KAJ1889923.1"/>
    </source>
</evidence>
<dbReference type="EMBL" id="JANBPG010001446">
    <property type="protein sequence ID" value="KAJ1889923.1"/>
    <property type="molecule type" value="Genomic_DNA"/>
</dbReference>
<evidence type="ECO:0000313" key="2">
    <source>
        <dbReference type="Proteomes" id="UP001150581"/>
    </source>
</evidence>
<gene>
    <name evidence="1" type="ORF">LPJ66_007770</name>
</gene>
<organism evidence="1 2">
    <name type="scientific">Kickxella alabastrina</name>
    <dbReference type="NCBI Taxonomy" id="61397"/>
    <lineage>
        <taxon>Eukaryota</taxon>
        <taxon>Fungi</taxon>
        <taxon>Fungi incertae sedis</taxon>
        <taxon>Zoopagomycota</taxon>
        <taxon>Kickxellomycotina</taxon>
        <taxon>Kickxellomycetes</taxon>
        <taxon>Kickxellales</taxon>
        <taxon>Kickxellaceae</taxon>
        <taxon>Kickxella</taxon>
    </lineage>
</organism>
<comment type="caution">
    <text evidence="1">The sequence shown here is derived from an EMBL/GenBank/DDBJ whole genome shotgun (WGS) entry which is preliminary data.</text>
</comment>
<reference evidence="1" key="1">
    <citation type="submission" date="2022-07" db="EMBL/GenBank/DDBJ databases">
        <title>Phylogenomic reconstructions and comparative analyses of Kickxellomycotina fungi.</title>
        <authorList>
            <person name="Reynolds N.K."/>
            <person name="Stajich J.E."/>
            <person name="Barry K."/>
            <person name="Grigoriev I.V."/>
            <person name="Crous P."/>
            <person name="Smith M.E."/>
        </authorList>
    </citation>
    <scope>NUCLEOTIDE SEQUENCE</scope>
    <source>
        <strain evidence="1">Benny 63K</strain>
    </source>
</reference>
<protein>
    <submittedName>
        <fullName evidence="1">Uncharacterized protein</fullName>
    </submittedName>
</protein>